<accession>A0AAV0B8X4</accession>
<keyword evidence="1" id="KW-0472">Membrane</keyword>
<dbReference type="EMBL" id="CALTRL010003877">
    <property type="protein sequence ID" value="CAH7682137.1"/>
    <property type="molecule type" value="Genomic_DNA"/>
</dbReference>
<reference evidence="2" key="1">
    <citation type="submission" date="2022-06" db="EMBL/GenBank/DDBJ databases">
        <authorList>
            <consortium name="SYNGENTA / RWTH Aachen University"/>
        </authorList>
    </citation>
    <scope>NUCLEOTIDE SEQUENCE</scope>
</reference>
<dbReference type="AlphaFoldDB" id="A0AAV0B8X4"/>
<dbReference type="Proteomes" id="UP001153365">
    <property type="component" value="Unassembled WGS sequence"/>
</dbReference>
<sequence length="130" mass="15466">MEARAKLVWYWDSRMAHRLQEHLVPGDMVLAYNKSLEDQWGKLFHSRHQGYPTCWRSWMEPRWPGGLQRPTSRGFTHGETGSRTRRKKRGWRSDLLTPCCYKAKTCLGLFHFSLFYLTCLVLHIYVVVYS</sequence>
<comment type="caution">
    <text evidence="2">The sequence shown here is derived from an EMBL/GenBank/DDBJ whole genome shotgun (WGS) entry which is preliminary data.</text>
</comment>
<protein>
    <submittedName>
        <fullName evidence="2">Uncharacterized protein</fullName>
    </submittedName>
</protein>
<feature type="transmembrane region" description="Helical" evidence="1">
    <location>
        <begin position="109"/>
        <end position="128"/>
    </location>
</feature>
<evidence type="ECO:0000313" key="2">
    <source>
        <dbReference type="EMBL" id="CAH7682137.1"/>
    </source>
</evidence>
<organism evidence="2 3">
    <name type="scientific">Phakopsora pachyrhizi</name>
    <name type="common">Asian soybean rust disease fungus</name>
    <dbReference type="NCBI Taxonomy" id="170000"/>
    <lineage>
        <taxon>Eukaryota</taxon>
        <taxon>Fungi</taxon>
        <taxon>Dikarya</taxon>
        <taxon>Basidiomycota</taxon>
        <taxon>Pucciniomycotina</taxon>
        <taxon>Pucciniomycetes</taxon>
        <taxon>Pucciniales</taxon>
        <taxon>Phakopsoraceae</taxon>
        <taxon>Phakopsora</taxon>
    </lineage>
</organism>
<name>A0AAV0B8X4_PHAPC</name>
<proteinExistence type="predicted"/>
<gene>
    <name evidence="2" type="ORF">PPACK8108_LOCUS14867</name>
</gene>
<evidence type="ECO:0000313" key="3">
    <source>
        <dbReference type="Proteomes" id="UP001153365"/>
    </source>
</evidence>
<keyword evidence="1" id="KW-1133">Transmembrane helix</keyword>
<keyword evidence="1" id="KW-0812">Transmembrane</keyword>
<evidence type="ECO:0000256" key="1">
    <source>
        <dbReference type="SAM" id="Phobius"/>
    </source>
</evidence>
<keyword evidence="3" id="KW-1185">Reference proteome</keyword>